<dbReference type="InterPro" id="IPR043519">
    <property type="entry name" value="NT_sf"/>
</dbReference>
<name>E6N4R3_CALS0</name>
<feature type="domain" description="Polymerase nucleotidyl transferase" evidence="1">
    <location>
        <begin position="16"/>
        <end position="76"/>
    </location>
</feature>
<reference evidence="2 4" key="2">
    <citation type="journal article" date="2011" name="Nucleic Acids Res.">
        <title>Insights into the evolution of Archaea and eukaryotic protein modifier systems revealed by the genome of a novel archaeal group.</title>
        <authorList>
            <person name="Nunoura T."/>
            <person name="Takaki Y."/>
            <person name="Kakuta J."/>
            <person name="Nishi S."/>
            <person name="Sugahara J."/>
            <person name="Kazama H."/>
            <person name="Chee G."/>
            <person name="Hattori M."/>
            <person name="Kanai A."/>
            <person name="Atomi H."/>
            <person name="Takai K."/>
            <person name="Takami H."/>
        </authorList>
    </citation>
    <scope>NUCLEOTIDE SEQUENCE [LARGE SCALE GENOMIC DNA]</scope>
</reference>
<evidence type="ECO:0000313" key="2">
    <source>
        <dbReference type="EMBL" id="BAJ47282.1"/>
    </source>
</evidence>
<evidence type="ECO:0000259" key="1">
    <source>
        <dbReference type="Pfam" id="PF01909"/>
    </source>
</evidence>
<dbReference type="PANTHER" id="PTHR33933:SF1">
    <property type="entry name" value="PROTEIN ADENYLYLTRANSFERASE MNTA-RELATED"/>
    <property type="match status" value="1"/>
</dbReference>
<proteinExistence type="predicted"/>
<dbReference type="InterPro" id="IPR002934">
    <property type="entry name" value="Polymerase_NTP_transf_dom"/>
</dbReference>
<dbReference type="EMBL" id="BA000048">
    <property type="protein sequence ID" value="BAJ50136.1"/>
    <property type="molecule type" value="Genomic_DNA"/>
</dbReference>
<evidence type="ECO:0000313" key="4">
    <source>
        <dbReference type="Proteomes" id="UP000008120"/>
    </source>
</evidence>
<dbReference type="Gene3D" id="3.30.460.10">
    <property type="entry name" value="Beta Polymerase, domain 2"/>
    <property type="match status" value="1"/>
</dbReference>
<accession>E6N4R3</accession>
<dbReference type="KEGG" id="csu:CSUB_C0275"/>
<protein>
    <submittedName>
        <fullName evidence="2">DNA polymerase beta domain protein</fullName>
    </submittedName>
</protein>
<gene>
    <name evidence="3" type="ORF">CSUB_C0275</name>
    <name evidence="2" type="ORF">HGMM_F51A09C15</name>
</gene>
<organism evidence="2 4">
    <name type="scientific">Caldiarchaeum subterraneum</name>
    <dbReference type="NCBI Taxonomy" id="311458"/>
    <lineage>
        <taxon>Archaea</taxon>
        <taxon>Nitrososphaerota</taxon>
        <taxon>Candidatus Caldarchaeales</taxon>
        <taxon>Candidatus Caldarchaeaceae</taxon>
        <taxon>Candidatus Caldarchaeum</taxon>
    </lineage>
</organism>
<dbReference type="AlphaFoldDB" id="E6N4R3"/>
<dbReference type="STRING" id="311458.CSUB_C0275"/>
<dbReference type="GO" id="GO:0016779">
    <property type="term" value="F:nucleotidyltransferase activity"/>
    <property type="evidence" value="ECO:0007669"/>
    <property type="project" value="InterPro"/>
</dbReference>
<dbReference type="Proteomes" id="UP000008120">
    <property type="component" value="Chromosome"/>
</dbReference>
<dbReference type="CDD" id="cd05403">
    <property type="entry name" value="NT_KNTase_like"/>
    <property type="match status" value="1"/>
</dbReference>
<dbReference type="BioCyc" id="CCAL311458:G131R-278-MONOMER"/>
<sequence length="173" mass="19376">MDDTLLAEPYRTLAQKLVESLRRRLGERLVSVVVFGSAARGEAGKESDLDVMVVCEKLPMNRLDRTELFIECEKDLDMLLDTLCGQGYGISISPIILTPGEAARIPSILLDMTEDAIILYDRDSFLTNLLNSLKANLKKMGAERVWIGRKWYWRLWKGGGVKRVKISGQSGDG</sequence>
<dbReference type="Pfam" id="PF01909">
    <property type="entry name" value="NTP_transf_2"/>
    <property type="match status" value="1"/>
</dbReference>
<reference evidence="2 4" key="1">
    <citation type="journal article" date="2005" name="Environ. Microbiol.">
        <title>Genetic and functional properties of uncultivated thermophilic crenarchaeotes from a subsurface gold mine as revealed by analysis of genome fragments.</title>
        <authorList>
            <person name="Nunoura T."/>
            <person name="Hirayama H."/>
            <person name="Takami H."/>
            <person name="Oida H."/>
            <person name="Nishi S."/>
            <person name="Shimamura S."/>
            <person name="Suzuki Y."/>
            <person name="Inagaki F."/>
            <person name="Takai K."/>
            <person name="Nealson K.H."/>
            <person name="Horikoshi K."/>
        </authorList>
    </citation>
    <scope>NUCLEOTIDE SEQUENCE [LARGE SCALE GENOMIC DNA]</scope>
</reference>
<dbReference type="InterPro" id="IPR052548">
    <property type="entry name" value="Type_VII_TA_antitoxin"/>
</dbReference>
<evidence type="ECO:0000313" key="3">
    <source>
        <dbReference type="EMBL" id="BAJ50136.1"/>
    </source>
</evidence>
<dbReference type="SUPFAM" id="SSF81301">
    <property type="entry name" value="Nucleotidyltransferase"/>
    <property type="match status" value="1"/>
</dbReference>
<dbReference type="PANTHER" id="PTHR33933">
    <property type="entry name" value="NUCLEOTIDYLTRANSFERASE"/>
    <property type="match status" value="1"/>
</dbReference>
<dbReference type="EMBL" id="AP011832">
    <property type="protein sequence ID" value="BAJ47282.1"/>
    <property type="molecule type" value="Genomic_DNA"/>
</dbReference>